<reference evidence="3" key="1">
    <citation type="submission" date="2017-09" db="EMBL/GenBank/DDBJ databases">
        <title>Depth-based differentiation of microbial function through sediment-hosted aquifers and enrichment of novel symbionts in the deep terrestrial subsurface.</title>
        <authorList>
            <person name="Probst A.J."/>
            <person name="Ladd B."/>
            <person name="Jarett J.K."/>
            <person name="Geller-Mcgrath D.E."/>
            <person name="Sieber C.M.K."/>
            <person name="Emerson J.B."/>
            <person name="Anantharaman K."/>
            <person name="Thomas B.C."/>
            <person name="Malmstrom R."/>
            <person name="Stieglmeier M."/>
            <person name="Klingl A."/>
            <person name="Woyke T."/>
            <person name="Ryan C.M."/>
            <person name="Banfield J.F."/>
        </authorList>
    </citation>
    <scope>NUCLEOTIDE SEQUENCE [LARGE SCALE GENOMIC DNA]</scope>
</reference>
<dbReference type="Proteomes" id="UP000228886">
    <property type="component" value="Unassembled WGS sequence"/>
</dbReference>
<gene>
    <name evidence="2" type="ORF">COS11_01195</name>
</gene>
<dbReference type="AlphaFoldDB" id="A0A2M7EA72"/>
<evidence type="ECO:0000313" key="2">
    <source>
        <dbReference type="EMBL" id="PIV64633.1"/>
    </source>
</evidence>
<proteinExistence type="predicted"/>
<protein>
    <recommendedName>
        <fullName evidence="1">PilZ domain-containing protein</fullName>
    </recommendedName>
</protein>
<feature type="domain" description="PilZ" evidence="1">
    <location>
        <begin position="74"/>
        <end position="146"/>
    </location>
</feature>
<dbReference type="Pfam" id="PF07238">
    <property type="entry name" value="PilZ"/>
    <property type="match status" value="1"/>
</dbReference>
<evidence type="ECO:0000259" key="1">
    <source>
        <dbReference type="Pfam" id="PF07238"/>
    </source>
</evidence>
<sequence length="159" mass="18564">MDYQGRAERRKFVRFDYPFFIQYKAIEKGSEEESLSLISSSVEKILKSWEEKGYDKNRVYSSLLKEMKDFSFSKNISQGGICLVTREKFKPDTYLKVEIYIPIRKEPITGTVKVIWTKKRILRIGYETGVSFVKMSEDNKGTLSNILGLFSKTELEELT</sequence>
<organism evidence="2 3">
    <name type="scientific">bacterium (Candidatus Ratteibacteria) CG01_land_8_20_14_3_00_40_19</name>
    <dbReference type="NCBI Taxonomy" id="2014290"/>
    <lineage>
        <taxon>Bacteria</taxon>
        <taxon>Candidatus Ratteibacteria</taxon>
    </lineage>
</organism>
<dbReference type="GO" id="GO:0035438">
    <property type="term" value="F:cyclic-di-GMP binding"/>
    <property type="evidence" value="ECO:0007669"/>
    <property type="project" value="InterPro"/>
</dbReference>
<name>A0A2M7EA72_9BACT</name>
<dbReference type="Gene3D" id="2.40.10.220">
    <property type="entry name" value="predicted glycosyltransferase like domains"/>
    <property type="match status" value="1"/>
</dbReference>
<comment type="caution">
    <text evidence="2">The sequence shown here is derived from an EMBL/GenBank/DDBJ whole genome shotgun (WGS) entry which is preliminary data.</text>
</comment>
<dbReference type="EMBL" id="PETL01000060">
    <property type="protein sequence ID" value="PIV64633.1"/>
    <property type="molecule type" value="Genomic_DNA"/>
</dbReference>
<accession>A0A2M7EA72</accession>
<dbReference type="SUPFAM" id="SSF141371">
    <property type="entry name" value="PilZ domain-like"/>
    <property type="match status" value="1"/>
</dbReference>
<evidence type="ECO:0000313" key="3">
    <source>
        <dbReference type="Proteomes" id="UP000228886"/>
    </source>
</evidence>
<dbReference type="InterPro" id="IPR009875">
    <property type="entry name" value="PilZ_domain"/>
</dbReference>